<evidence type="ECO:0000313" key="2">
    <source>
        <dbReference type="EMBL" id="KAJ2925922.1"/>
    </source>
</evidence>
<name>A0A9W8J096_9AGAR</name>
<reference evidence="2" key="1">
    <citation type="submission" date="2022-06" db="EMBL/GenBank/DDBJ databases">
        <title>Genome Sequence of Candolleomyces eurysporus.</title>
        <authorList>
            <person name="Buettner E."/>
        </authorList>
    </citation>
    <scope>NUCLEOTIDE SEQUENCE</scope>
    <source>
        <strain evidence="2">VTCC 930004</strain>
    </source>
</reference>
<evidence type="ECO:0000256" key="1">
    <source>
        <dbReference type="SAM" id="SignalP"/>
    </source>
</evidence>
<feature type="non-terminal residue" evidence="2">
    <location>
        <position position="1"/>
    </location>
</feature>
<dbReference type="Gene3D" id="3.20.20.80">
    <property type="entry name" value="Glycosidases"/>
    <property type="match status" value="1"/>
</dbReference>
<feature type="chain" id="PRO_5040744046" evidence="1">
    <location>
        <begin position="34"/>
        <end position="567"/>
    </location>
</feature>
<feature type="signal peptide" evidence="1">
    <location>
        <begin position="1"/>
        <end position="33"/>
    </location>
</feature>
<comment type="caution">
    <text evidence="2">The sequence shown here is derived from an EMBL/GenBank/DDBJ whole genome shotgun (WGS) entry which is preliminary data.</text>
</comment>
<dbReference type="OrthoDB" id="2338662at2759"/>
<dbReference type="Proteomes" id="UP001140091">
    <property type="component" value="Unassembled WGS sequence"/>
</dbReference>
<gene>
    <name evidence="2" type="ORF">H1R20_g11174</name>
</gene>
<proteinExistence type="predicted"/>
<protein>
    <submittedName>
        <fullName evidence="2">Uncharacterized protein</fullName>
    </submittedName>
</protein>
<organism evidence="2 3">
    <name type="scientific">Candolleomyces eurysporus</name>
    <dbReference type="NCBI Taxonomy" id="2828524"/>
    <lineage>
        <taxon>Eukaryota</taxon>
        <taxon>Fungi</taxon>
        <taxon>Dikarya</taxon>
        <taxon>Basidiomycota</taxon>
        <taxon>Agaricomycotina</taxon>
        <taxon>Agaricomycetes</taxon>
        <taxon>Agaricomycetidae</taxon>
        <taxon>Agaricales</taxon>
        <taxon>Agaricineae</taxon>
        <taxon>Psathyrellaceae</taxon>
        <taxon>Candolleomyces</taxon>
    </lineage>
</organism>
<dbReference type="InterPro" id="IPR017853">
    <property type="entry name" value="GH"/>
</dbReference>
<dbReference type="AlphaFoldDB" id="A0A9W8J096"/>
<evidence type="ECO:0000313" key="3">
    <source>
        <dbReference type="Proteomes" id="UP001140091"/>
    </source>
</evidence>
<keyword evidence="3" id="KW-1185">Reference proteome</keyword>
<keyword evidence="1" id="KW-0732">Signal</keyword>
<sequence length="567" mass="61886">MMLGDKPSQGKFYRHFLLGLLLVSQINQNVVLAQKWCGKNYMELQPVVPPADSNSETAILIDAHVTSMELQNSQPFIPPPSDENGRTDLSVTVSVDGQVLASGSVPLESTRYELPLLLSKLQPRREAYILECRASLEGGQTFNATGKLTYLPEPSTVQIASASKMDLRTGAILAKGPNGEGEFQPIFPIGFYTQFDGYLTNLTVLSELKEQGFNVVHPIPPFSNLTALDAVLDEMERVGLYLMYDMRWTYMNDSRATEEVNRIKTRPNLLLWYTANEPDSASDPLNATVRSYHLINSLDGGDSTGGSGYHPISLVLGCQDYEFSAYANGTDIVMQNVYNIGNNVTFSSEWDTECTPNFGACGYWKRHPTGREFTVQTVLAINHGARGIISWTDPTTPEIKASATSLALSLPRIAPYILNPKSIFYRFPTNNSVDITTWTLDGSTLLLATNLGYGGANVHVDIAGFMAAVGNATQTNFPVEYYTRTDIPFTDGASFSWVAYDGNSRLLEATIALEGTGSGGFIFHGDTSAIHGDTNTNNADGPSPFTIVLKALLSSILTLSISLAAWR</sequence>
<accession>A0A9W8J096</accession>
<dbReference type="EMBL" id="JANBPK010001099">
    <property type="protein sequence ID" value="KAJ2925922.1"/>
    <property type="molecule type" value="Genomic_DNA"/>
</dbReference>
<dbReference type="SUPFAM" id="SSF51445">
    <property type="entry name" value="(Trans)glycosidases"/>
    <property type="match status" value="1"/>
</dbReference>